<keyword evidence="4" id="KW-0547">Nucleotide-binding</keyword>
<organism evidence="10 11">
    <name type="scientific">Paenibacillus azoreducens</name>
    <dbReference type="NCBI Taxonomy" id="116718"/>
    <lineage>
        <taxon>Bacteria</taxon>
        <taxon>Bacillati</taxon>
        <taxon>Bacillota</taxon>
        <taxon>Bacilli</taxon>
        <taxon>Bacillales</taxon>
        <taxon>Paenibacillaceae</taxon>
        <taxon>Paenibacillus</taxon>
    </lineage>
</organism>
<evidence type="ECO:0000313" key="11">
    <source>
        <dbReference type="Proteomes" id="UP000682811"/>
    </source>
</evidence>
<dbReference type="InterPro" id="IPR014729">
    <property type="entry name" value="Rossmann-like_a/b/a_fold"/>
</dbReference>
<dbReference type="RefSeq" id="WP_212977784.1">
    <property type="nucleotide sequence ID" value="NZ_AP025343.1"/>
</dbReference>
<accession>A0A919YCS3</accession>
<evidence type="ECO:0000313" key="10">
    <source>
        <dbReference type="EMBL" id="GIO46818.1"/>
    </source>
</evidence>
<keyword evidence="5" id="KW-0862">Zinc</keyword>
<comment type="similarity">
    <text evidence="7">Belongs to the QueC family.</text>
</comment>
<dbReference type="PANTHER" id="PTHR42914:SF1">
    <property type="entry name" value="7-CYANO-7-DEAZAGUANINE SYNTHASE"/>
    <property type="match status" value="1"/>
</dbReference>
<dbReference type="GO" id="GO:0005524">
    <property type="term" value="F:ATP binding"/>
    <property type="evidence" value="ECO:0007669"/>
    <property type="project" value="UniProtKB-KW"/>
</dbReference>
<dbReference type="InterPro" id="IPR018317">
    <property type="entry name" value="QueC"/>
</dbReference>
<keyword evidence="3" id="KW-0479">Metal-binding</keyword>
<dbReference type="Gene3D" id="3.40.50.620">
    <property type="entry name" value="HUPs"/>
    <property type="match status" value="1"/>
</dbReference>
<evidence type="ECO:0000256" key="2">
    <source>
        <dbReference type="ARBA" id="ARBA00022598"/>
    </source>
</evidence>
<dbReference type="GO" id="GO:0046872">
    <property type="term" value="F:metal ion binding"/>
    <property type="evidence" value="ECO:0007669"/>
    <property type="project" value="UniProtKB-KW"/>
</dbReference>
<evidence type="ECO:0000256" key="8">
    <source>
        <dbReference type="ARBA" id="ARBA00039149"/>
    </source>
</evidence>
<keyword evidence="6" id="KW-0067">ATP-binding</keyword>
<dbReference type="PANTHER" id="PTHR42914">
    <property type="entry name" value="7-CYANO-7-DEAZAGUANINE SYNTHASE"/>
    <property type="match status" value="1"/>
</dbReference>
<evidence type="ECO:0000256" key="3">
    <source>
        <dbReference type="ARBA" id="ARBA00022723"/>
    </source>
</evidence>
<evidence type="ECO:0000256" key="5">
    <source>
        <dbReference type="ARBA" id="ARBA00022833"/>
    </source>
</evidence>
<dbReference type="PIRSF" id="PIRSF006293">
    <property type="entry name" value="ExsB"/>
    <property type="match status" value="1"/>
</dbReference>
<comment type="catalytic activity">
    <reaction evidence="9">
        <text>7-carboxy-7-carbaguanine + NH4(+) + 2 ATP = 7-cyano-7-carbaguanine + 2 AMP + 2 diphosphate + 2 H(+)</text>
        <dbReference type="Rhea" id="RHEA:27982"/>
        <dbReference type="ChEBI" id="CHEBI:15378"/>
        <dbReference type="ChEBI" id="CHEBI:28938"/>
        <dbReference type="ChEBI" id="CHEBI:30616"/>
        <dbReference type="ChEBI" id="CHEBI:33019"/>
        <dbReference type="ChEBI" id="CHEBI:45075"/>
        <dbReference type="ChEBI" id="CHEBI:61036"/>
        <dbReference type="ChEBI" id="CHEBI:456215"/>
        <dbReference type="EC" id="6.3.4.20"/>
    </reaction>
</comment>
<evidence type="ECO:0000256" key="9">
    <source>
        <dbReference type="ARBA" id="ARBA00047890"/>
    </source>
</evidence>
<evidence type="ECO:0000256" key="1">
    <source>
        <dbReference type="ARBA" id="ARBA00005061"/>
    </source>
</evidence>
<comment type="caution">
    <text evidence="10">The sequence shown here is derived from an EMBL/GenBank/DDBJ whole genome shotgun (WGS) entry which is preliminary data.</text>
</comment>
<dbReference type="GO" id="GO:0016874">
    <property type="term" value="F:ligase activity"/>
    <property type="evidence" value="ECO:0007669"/>
    <property type="project" value="UniProtKB-KW"/>
</dbReference>
<evidence type="ECO:0000256" key="6">
    <source>
        <dbReference type="ARBA" id="ARBA00022840"/>
    </source>
</evidence>
<dbReference type="Proteomes" id="UP000682811">
    <property type="component" value="Unassembled WGS sequence"/>
</dbReference>
<dbReference type="Pfam" id="PF06508">
    <property type="entry name" value="QueC"/>
    <property type="match status" value="1"/>
</dbReference>
<protein>
    <recommendedName>
        <fullName evidence="8">7-cyano-7-deazaguanine synthase</fullName>
        <ecNumber evidence="8">6.3.4.20</ecNumber>
    </recommendedName>
</protein>
<comment type="pathway">
    <text evidence="1">Purine metabolism; 7-cyano-7-deazaguanine biosynthesis.</text>
</comment>
<keyword evidence="2" id="KW-0436">Ligase</keyword>
<evidence type="ECO:0000256" key="4">
    <source>
        <dbReference type="ARBA" id="ARBA00022741"/>
    </source>
</evidence>
<name>A0A919YCS3_9BACL</name>
<sequence length="215" mass="24409">MDKGRVVLLFSGGIDSTVLYHWLINADYDVFPIHINYGQRTYLGEMNAIREIAKDFEKLNRPPLYIDVPGLRQVGSGSLVGEIKTNNYSLDEWFREEFFPNRNMILISIAASYAYKLNISNLAIGVVGENSYNDTRSSFIKSIASTLSESLSLFEIIAPFVDKSREIVINEARRLKVPIEKTFSCNCLGERHCLLCSSCLDRQHALELLGKQNEF</sequence>
<proteinExistence type="inferred from homology"/>
<dbReference type="SUPFAM" id="SSF52402">
    <property type="entry name" value="Adenine nucleotide alpha hydrolases-like"/>
    <property type="match status" value="1"/>
</dbReference>
<reference evidence="10 11" key="1">
    <citation type="submission" date="2021-03" db="EMBL/GenBank/DDBJ databases">
        <title>Antimicrobial resistance genes in bacteria isolated from Japanese honey, and their potential for conferring macrolide and lincosamide resistance in the American foulbrood pathogen Paenibacillus larvae.</title>
        <authorList>
            <person name="Okamoto M."/>
            <person name="Kumagai M."/>
            <person name="Kanamori H."/>
            <person name="Takamatsu D."/>
        </authorList>
    </citation>
    <scope>NUCLEOTIDE SEQUENCE [LARGE SCALE GENOMIC DNA]</scope>
    <source>
        <strain evidence="10 11">J34TS1</strain>
    </source>
</reference>
<dbReference type="EC" id="6.3.4.20" evidence="8"/>
<dbReference type="AlphaFoldDB" id="A0A919YCS3"/>
<evidence type="ECO:0000256" key="7">
    <source>
        <dbReference type="ARBA" id="ARBA00037993"/>
    </source>
</evidence>
<gene>
    <name evidence="10" type="ORF">J34TS1_15830</name>
</gene>
<keyword evidence="11" id="KW-1185">Reference proteome</keyword>
<dbReference type="CDD" id="cd01995">
    <property type="entry name" value="QueC-like"/>
    <property type="match status" value="1"/>
</dbReference>
<dbReference type="EMBL" id="BORT01000005">
    <property type="protein sequence ID" value="GIO46818.1"/>
    <property type="molecule type" value="Genomic_DNA"/>
</dbReference>